<reference evidence="1 2" key="1">
    <citation type="submission" date="2018-07" db="EMBL/GenBank/DDBJ databases">
        <title>New species, Clostridium PI-S10-A1B.</title>
        <authorList>
            <person name="Krishna G."/>
            <person name="Summeta K."/>
            <person name="Shikha S."/>
            <person name="Prabhu P.B."/>
            <person name="Suresh K."/>
        </authorList>
    </citation>
    <scope>NUCLEOTIDE SEQUENCE [LARGE SCALE GENOMIC DNA]</scope>
    <source>
        <strain evidence="1 2">PI-S10-A1B</strain>
    </source>
</reference>
<evidence type="ECO:0000313" key="2">
    <source>
        <dbReference type="Proteomes" id="UP000260680"/>
    </source>
</evidence>
<organism evidence="1 2">
    <name type="scientific">Lacrimispora amygdalina</name>
    <dbReference type="NCBI Taxonomy" id="253257"/>
    <lineage>
        <taxon>Bacteria</taxon>
        <taxon>Bacillati</taxon>
        <taxon>Bacillota</taxon>
        <taxon>Clostridia</taxon>
        <taxon>Lachnospirales</taxon>
        <taxon>Lachnospiraceae</taxon>
        <taxon>Lacrimispora</taxon>
    </lineage>
</organism>
<accession>A0A3E2N5A9</accession>
<name>A0A3E2N5A9_9FIRM</name>
<protein>
    <submittedName>
        <fullName evidence="1">Uncharacterized protein</fullName>
    </submittedName>
</protein>
<sequence length="76" mass="8791">MRAAADQGSDMYLMCQMCIPDGMLEGSRTYGRSENGMNRRFSTDLKIYMEKLMKADLSETDLWSWHTVLRMIITGM</sequence>
<proteinExistence type="predicted"/>
<dbReference type="AlphaFoldDB" id="A0A3E2N5A9"/>
<dbReference type="EMBL" id="QOHO01000102">
    <property type="protein sequence ID" value="RFZ76175.1"/>
    <property type="molecule type" value="Genomic_DNA"/>
</dbReference>
<comment type="caution">
    <text evidence="1">The sequence shown here is derived from an EMBL/GenBank/DDBJ whole genome shotgun (WGS) entry which is preliminary data.</text>
</comment>
<gene>
    <name evidence="1" type="ORF">DS742_25075</name>
</gene>
<dbReference type="Proteomes" id="UP000260680">
    <property type="component" value="Unassembled WGS sequence"/>
</dbReference>
<evidence type="ECO:0000313" key="1">
    <source>
        <dbReference type="EMBL" id="RFZ76175.1"/>
    </source>
</evidence>